<sequence>MKKKHLFKFFSLIVVLGLLLSACSSSTGGGKKNEGKPSKPGKEVVDTSKFPLEVKNNKDAIQDGTLNYALVSNTPFEGTLDYAFYTGSPDSKVLQFFSEPLFWTNEDYEYTNDGPASYTLSDDKKTFTVKIKDNVNWSDGKPVTAEDYKYSFLVIGSKDYTGVRYGDDLIQSIVGMDDYHKGKAKDISGIKIIDEKTVSFTFTKASPALLTGFWPYAMPKHYLGDIPIKDLAKSDKIHKTPIGFGAFKIKKIVPGESVEFERNDDYFAGKPKLKTIILKVVNPKVILQALKKGEVDIADLPADQYPAAKNAKAFQFVGKIDLAYNYIGFKLGHWDAKKGENIMDNPKFADKKLRQAMAAAIDFKSVGEKIFYGLKFPATGLIPPSFPTWYNKDSNPVKFDPEHAKKLLDEAGYKDKDGDGLREDPNGKKFHINFLAMSGSDTAEPLAKYYIQSWKNIGLDVSLVDGRLAEFNSFYKMVEEDDPKVDVYAGGWGTGSDVDPYGLYGRNVPFNYPHFVSEKNDQLLADGHSEKAFDKDYRKKVYDEWQTYMNDELPVIPTLYSYALKAVNNRVKDYSLDVIKGNTTWRDVSVTSNTPDVE</sequence>
<evidence type="ECO:0000259" key="6">
    <source>
        <dbReference type="Pfam" id="PF00496"/>
    </source>
</evidence>
<dbReference type="Pfam" id="PF00496">
    <property type="entry name" value="SBP_bac_5"/>
    <property type="match status" value="1"/>
</dbReference>
<dbReference type="InterPro" id="IPR050034">
    <property type="entry name" value="Opp4A"/>
</dbReference>
<dbReference type="SUPFAM" id="SSF53850">
    <property type="entry name" value="Periplasmic binding protein-like II"/>
    <property type="match status" value="1"/>
</dbReference>
<dbReference type="CDD" id="cd08510">
    <property type="entry name" value="PBP2_Lactococcal_OppA_like"/>
    <property type="match status" value="1"/>
</dbReference>
<dbReference type="PATRIC" id="fig|157838.3.peg.4150"/>
<comment type="caution">
    <text evidence="7">The sequence shown here is derived from an EMBL/GenBank/DDBJ whole genome shotgun (WGS) entry which is preliminary data.</text>
</comment>
<evidence type="ECO:0000313" key="8">
    <source>
        <dbReference type="Proteomes" id="UP000051888"/>
    </source>
</evidence>
<dbReference type="PIRSF" id="PIRSF002741">
    <property type="entry name" value="MppA"/>
    <property type="match status" value="1"/>
</dbReference>
<dbReference type="GO" id="GO:1904680">
    <property type="term" value="F:peptide transmembrane transporter activity"/>
    <property type="evidence" value="ECO:0007669"/>
    <property type="project" value="TreeGrafter"/>
</dbReference>
<gene>
    <name evidence="7" type="ORF">AN964_18765</name>
</gene>
<feature type="chain" id="PRO_5039420092" evidence="5">
    <location>
        <begin position="28"/>
        <end position="598"/>
    </location>
</feature>
<comment type="subcellular location">
    <subcellularLocation>
        <location evidence="1">Cell membrane</location>
        <topology evidence="1">Lipid-anchor</topology>
    </subcellularLocation>
</comment>
<evidence type="ECO:0000256" key="1">
    <source>
        <dbReference type="ARBA" id="ARBA00004193"/>
    </source>
</evidence>
<evidence type="ECO:0000256" key="3">
    <source>
        <dbReference type="ARBA" id="ARBA00022448"/>
    </source>
</evidence>
<dbReference type="Gene3D" id="3.10.105.10">
    <property type="entry name" value="Dipeptide-binding Protein, Domain 3"/>
    <property type="match status" value="1"/>
</dbReference>
<dbReference type="RefSeq" id="WP_055741353.1">
    <property type="nucleotide sequence ID" value="NZ_JAAIWL010000022.1"/>
</dbReference>
<dbReference type="OrthoDB" id="9796817at2"/>
<dbReference type="InterPro" id="IPR039424">
    <property type="entry name" value="SBP_5"/>
</dbReference>
<reference evidence="7 8" key="1">
    <citation type="submission" date="2015-09" db="EMBL/GenBank/DDBJ databases">
        <title>Genome sequencing project for genomic taxonomy and phylogenomics of Bacillus-like bacteria.</title>
        <authorList>
            <person name="Liu B."/>
            <person name="Wang J."/>
            <person name="Zhu Y."/>
            <person name="Liu G."/>
            <person name="Chen Q."/>
            <person name="Chen Z."/>
            <person name="Lan J."/>
            <person name="Che J."/>
            <person name="Ge C."/>
            <person name="Shi H."/>
            <person name="Pan Z."/>
            <person name="Liu X."/>
        </authorList>
    </citation>
    <scope>NUCLEOTIDE SEQUENCE [LARGE SCALE GENOMIC DNA]</scope>
    <source>
        <strain evidence="7 8">LMG 18435</strain>
    </source>
</reference>
<name>A0A0Q3WS42_9BACI</name>
<keyword evidence="4 5" id="KW-0732">Signal</keyword>
<comment type="similarity">
    <text evidence="2">Belongs to the bacterial solute-binding protein 5 family.</text>
</comment>
<dbReference type="Proteomes" id="UP000051888">
    <property type="component" value="Unassembled WGS sequence"/>
</dbReference>
<dbReference type="InterPro" id="IPR000914">
    <property type="entry name" value="SBP_5_dom"/>
</dbReference>
<dbReference type="InterPro" id="IPR023765">
    <property type="entry name" value="SBP_5_CS"/>
</dbReference>
<dbReference type="STRING" id="157838.AN964_18765"/>
<organism evidence="7 8">
    <name type="scientific">Heyndrickxia shackletonii</name>
    <dbReference type="NCBI Taxonomy" id="157838"/>
    <lineage>
        <taxon>Bacteria</taxon>
        <taxon>Bacillati</taxon>
        <taxon>Bacillota</taxon>
        <taxon>Bacilli</taxon>
        <taxon>Bacillales</taxon>
        <taxon>Bacillaceae</taxon>
        <taxon>Heyndrickxia</taxon>
    </lineage>
</organism>
<feature type="domain" description="Solute-binding protein family 5" evidence="6">
    <location>
        <begin position="117"/>
        <end position="504"/>
    </location>
</feature>
<evidence type="ECO:0000313" key="7">
    <source>
        <dbReference type="EMBL" id="KQL51055.1"/>
    </source>
</evidence>
<proteinExistence type="inferred from homology"/>
<keyword evidence="8" id="KW-1185">Reference proteome</keyword>
<protein>
    <submittedName>
        <fullName evidence="7">ABC transporter substrate-binding protein</fullName>
    </submittedName>
</protein>
<evidence type="ECO:0000256" key="5">
    <source>
        <dbReference type="SAM" id="SignalP"/>
    </source>
</evidence>
<dbReference type="AlphaFoldDB" id="A0A0Q3WS42"/>
<dbReference type="GO" id="GO:0043190">
    <property type="term" value="C:ATP-binding cassette (ABC) transporter complex"/>
    <property type="evidence" value="ECO:0007669"/>
    <property type="project" value="InterPro"/>
</dbReference>
<feature type="signal peptide" evidence="5">
    <location>
        <begin position="1"/>
        <end position="27"/>
    </location>
</feature>
<dbReference type="PROSITE" id="PS51257">
    <property type="entry name" value="PROKAR_LIPOPROTEIN"/>
    <property type="match status" value="1"/>
</dbReference>
<dbReference type="PANTHER" id="PTHR30290:SF9">
    <property type="entry name" value="OLIGOPEPTIDE-BINDING PROTEIN APPA"/>
    <property type="match status" value="1"/>
</dbReference>
<dbReference type="PANTHER" id="PTHR30290">
    <property type="entry name" value="PERIPLASMIC BINDING COMPONENT OF ABC TRANSPORTER"/>
    <property type="match status" value="1"/>
</dbReference>
<dbReference type="GO" id="GO:0015833">
    <property type="term" value="P:peptide transport"/>
    <property type="evidence" value="ECO:0007669"/>
    <property type="project" value="TreeGrafter"/>
</dbReference>
<dbReference type="Gene3D" id="3.40.190.10">
    <property type="entry name" value="Periplasmic binding protein-like II"/>
    <property type="match status" value="1"/>
</dbReference>
<accession>A0A0Q3WS42</accession>
<dbReference type="InterPro" id="IPR030678">
    <property type="entry name" value="Peptide/Ni-bd"/>
</dbReference>
<dbReference type="NCBIfam" id="NF045467">
    <property type="entry name" value="Opp4A"/>
    <property type="match status" value="1"/>
</dbReference>
<dbReference type="GO" id="GO:0042597">
    <property type="term" value="C:periplasmic space"/>
    <property type="evidence" value="ECO:0007669"/>
    <property type="project" value="UniProtKB-ARBA"/>
</dbReference>
<evidence type="ECO:0000256" key="2">
    <source>
        <dbReference type="ARBA" id="ARBA00005695"/>
    </source>
</evidence>
<evidence type="ECO:0000256" key="4">
    <source>
        <dbReference type="ARBA" id="ARBA00022729"/>
    </source>
</evidence>
<keyword evidence="3" id="KW-0813">Transport</keyword>
<dbReference type="EMBL" id="LJJC01000006">
    <property type="protein sequence ID" value="KQL51055.1"/>
    <property type="molecule type" value="Genomic_DNA"/>
</dbReference>
<dbReference type="PROSITE" id="PS01040">
    <property type="entry name" value="SBP_BACTERIAL_5"/>
    <property type="match status" value="1"/>
</dbReference>